<feature type="compositionally biased region" description="Low complexity" evidence="1">
    <location>
        <begin position="115"/>
        <end position="133"/>
    </location>
</feature>
<name>A0A147EUM1_MICTE</name>
<organism evidence="2 3">
    <name type="scientific">Microbacterium testaceum</name>
    <name type="common">Aureobacterium testaceum</name>
    <name type="synonym">Brevibacterium testaceum</name>
    <dbReference type="NCBI Taxonomy" id="2033"/>
    <lineage>
        <taxon>Bacteria</taxon>
        <taxon>Bacillati</taxon>
        <taxon>Actinomycetota</taxon>
        <taxon>Actinomycetes</taxon>
        <taxon>Micrococcales</taxon>
        <taxon>Microbacteriaceae</taxon>
        <taxon>Microbacterium</taxon>
    </lineage>
</organism>
<proteinExistence type="predicted"/>
<protein>
    <recommendedName>
        <fullName evidence="4">Protoporphyrinogen oxidase</fullName>
    </recommendedName>
</protein>
<evidence type="ECO:0000313" key="2">
    <source>
        <dbReference type="EMBL" id="KTR90517.1"/>
    </source>
</evidence>
<dbReference type="AlphaFoldDB" id="A0A147EUM1"/>
<sequence length="133" mass="13668">MRGKAALVVGLVAGYVLGARAGRERYEQIKAQAEKVWEQPVVQGQVEKVKAFGVSALKSVPGVVWKGAKSVTGAAAHSGSVSERAERAGRAAQQSASEVADVVEDSVDDAKQAEKTATTRARAAKSGSTSSGS</sequence>
<feature type="region of interest" description="Disordered" evidence="1">
    <location>
        <begin position="71"/>
        <end position="133"/>
    </location>
</feature>
<dbReference type="Proteomes" id="UP000075025">
    <property type="component" value="Unassembled WGS sequence"/>
</dbReference>
<evidence type="ECO:0000256" key="1">
    <source>
        <dbReference type="SAM" id="MobiDB-lite"/>
    </source>
</evidence>
<evidence type="ECO:0008006" key="4">
    <source>
        <dbReference type="Google" id="ProtNLM"/>
    </source>
</evidence>
<feature type="compositionally biased region" description="Low complexity" evidence="1">
    <location>
        <begin position="90"/>
        <end position="100"/>
    </location>
</feature>
<dbReference type="PATRIC" id="fig|2033.6.peg.549"/>
<accession>A0A147EUM1</accession>
<dbReference type="OrthoDB" id="5125216at2"/>
<dbReference type="EMBL" id="LDRT01000122">
    <property type="protein sequence ID" value="KTR90517.1"/>
    <property type="molecule type" value="Genomic_DNA"/>
</dbReference>
<comment type="caution">
    <text evidence="2">The sequence shown here is derived from an EMBL/GenBank/DDBJ whole genome shotgun (WGS) entry which is preliminary data.</text>
</comment>
<dbReference type="RefSeq" id="WP_058624852.1">
    <property type="nucleotide sequence ID" value="NZ_LDRT01000122.1"/>
</dbReference>
<reference evidence="2 3" key="1">
    <citation type="journal article" date="2016" name="Front. Microbiol.">
        <title>Genomic Resource of Rice Seed Associated Bacteria.</title>
        <authorList>
            <person name="Midha S."/>
            <person name="Bansal K."/>
            <person name="Sharma S."/>
            <person name="Kumar N."/>
            <person name="Patil P.P."/>
            <person name="Chaudhry V."/>
            <person name="Patil P.B."/>
        </authorList>
    </citation>
    <scope>NUCLEOTIDE SEQUENCE [LARGE SCALE GENOMIC DNA]</scope>
    <source>
        <strain evidence="2 3">NS220</strain>
    </source>
</reference>
<gene>
    <name evidence="2" type="ORF">NS220_15185</name>
</gene>
<evidence type="ECO:0000313" key="3">
    <source>
        <dbReference type="Proteomes" id="UP000075025"/>
    </source>
</evidence>